<name>A0ABS6UI70_9PSEU</name>
<evidence type="ECO:0000313" key="2">
    <source>
        <dbReference type="EMBL" id="MBW0131945.1"/>
    </source>
</evidence>
<evidence type="ECO:0000313" key="3">
    <source>
        <dbReference type="Proteomes" id="UP000694300"/>
    </source>
</evidence>
<organism evidence="2 3">
    <name type="scientific">Pseudonocardia oceani</name>
    <dbReference type="NCBI Taxonomy" id="2792013"/>
    <lineage>
        <taxon>Bacteria</taxon>
        <taxon>Bacillati</taxon>
        <taxon>Actinomycetota</taxon>
        <taxon>Actinomycetes</taxon>
        <taxon>Pseudonocardiales</taxon>
        <taxon>Pseudonocardiaceae</taxon>
        <taxon>Pseudonocardia</taxon>
    </lineage>
</organism>
<comment type="caution">
    <text evidence="2">The sequence shown here is derived from an EMBL/GenBank/DDBJ whole genome shotgun (WGS) entry which is preliminary data.</text>
</comment>
<dbReference type="Pfam" id="PF00903">
    <property type="entry name" value="Glyoxalase"/>
    <property type="match status" value="1"/>
</dbReference>
<gene>
    <name evidence="2" type="ORF">I4I82_30335</name>
</gene>
<feature type="domain" description="VOC" evidence="1">
    <location>
        <begin position="6"/>
        <end position="128"/>
    </location>
</feature>
<dbReference type="PROSITE" id="PS51819">
    <property type="entry name" value="VOC"/>
    <property type="match status" value="1"/>
</dbReference>
<dbReference type="InterPro" id="IPR004360">
    <property type="entry name" value="Glyas_Fos-R_dOase_dom"/>
</dbReference>
<keyword evidence="3" id="KW-1185">Reference proteome</keyword>
<evidence type="ECO:0000259" key="1">
    <source>
        <dbReference type="PROSITE" id="PS51819"/>
    </source>
</evidence>
<protein>
    <submittedName>
        <fullName evidence="2">VOC family protein</fullName>
    </submittedName>
</protein>
<accession>A0ABS6UI70</accession>
<dbReference type="EMBL" id="JADQDF010000001">
    <property type="protein sequence ID" value="MBW0131945.1"/>
    <property type="molecule type" value="Genomic_DNA"/>
</dbReference>
<dbReference type="InterPro" id="IPR037523">
    <property type="entry name" value="VOC_core"/>
</dbReference>
<proteinExistence type="predicted"/>
<dbReference type="RefSeq" id="WP_218590108.1">
    <property type="nucleotide sequence ID" value="NZ_JADQDE010000033.1"/>
</dbReference>
<dbReference type="Proteomes" id="UP000694300">
    <property type="component" value="Unassembled WGS sequence"/>
</dbReference>
<sequence length="138" mass="14873">MTTFRGFATLNVWAEDVADAARWYALVFGVEPYYERSGPDGRPAYAEFRVGDLEAEFGIISSAYRPRAASGGPAGALLHWAVDDLEGTVARLLDLGAVPYLPVEPRGEGFVTASVVDPFGNLLGVMSNPHFLDVLARP</sequence>
<reference evidence="2 3" key="1">
    <citation type="submission" date="2020-11" db="EMBL/GenBank/DDBJ databases">
        <title>Pseudonocardia abyssalis sp. nov. and Pseudonocardia oceani sp. nov., description and phylogenomic analysis of two novel actinomycetes isolated from the deep Southern Ocean.</title>
        <authorList>
            <person name="Parra J."/>
        </authorList>
    </citation>
    <scope>NUCLEOTIDE SEQUENCE [LARGE SCALE GENOMIC DNA]</scope>
    <source>
        <strain evidence="3">KRD185</strain>
    </source>
</reference>